<keyword evidence="6" id="KW-0067">ATP-binding</keyword>
<feature type="compositionally biased region" description="Polar residues" evidence="13">
    <location>
        <begin position="171"/>
        <end position="181"/>
    </location>
</feature>
<dbReference type="PANTHER" id="PTHR10721">
    <property type="entry name" value="MITOCHONDRIAL IMPORT INNER MEMBRANE TRANSLOCASE SUBUNIT TIM44"/>
    <property type="match status" value="1"/>
</dbReference>
<dbReference type="GO" id="GO:0005524">
    <property type="term" value="F:ATP binding"/>
    <property type="evidence" value="ECO:0007669"/>
    <property type="project" value="UniProtKB-KW"/>
</dbReference>
<evidence type="ECO:0000256" key="8">
    <source>
        <dbReference type="ARBA" id="ARBA00022946"/>
    </source>
</evidence>
<keyword evidence="11" id="KW-0472">Membrane</keyword>
<dbReference type="InterPro" id="IPR007379">
    <property type="entry name" value="Tim44-like_dom"/>
</dbReference>
<dbReference type="PANTHER" id="PTHR10721:SF1">
    <property type="entry name" value="MITOCHONDRIAL IMPORT INNER MEMBRANE TRANSLOCASE SUBUNIT TIM44"/>
    <property type="match status" value="1"/>
</dbReference>
<dbReference type="Gene3D" id="3.10.450.240">
    <property type="match status" value="1"/>
</dbReference>
<keyword evidence="7" id="KW-0653">Protein transport</keyword>
<dbReference type="Proteomes" id="UP000664521">
    <property type="component" value="Unassembled WGS sequence"/>
</dbReference>
<dbReference type="GO" id="GO:0030150">
    <property type="term" value="P:protein import into mitochondrial matrix"/>
    <property type="evidence" value="ECO:0007669"/>
    <property type="project" value="TreeGrafter"/>
</dbReference>
<proteinExistence type="inferred from homology"/>
<feature type="compositionally biased region" description="Basic and acidic residues" evidence="13">
    <location>
        <begin position="139"/>
        <end position="154"/>
    </location>
</feature>
<dbReference type="FunFam" id="3.10.450.240:FF:000002">
    <property type="entry name" value="Mitochondrial import inner membrane translocase subunit TIM44"/>
    <property type="match status" value="1"/>
</dbReference>
<feature type="compositionally biased region" description="Low complexity" evidence="13">
    <location>
        <begin position="127"/>
        <end position="138"/>
    </location>
</feature>
<evidence type="ECO:0000256" key="1">
    <source>
        <dbReference type="ARBA" id="ARBA00004637"/>
    </source>
</evidence>
<feature type="region of interest" description="Disordered" evidence="13">
    <location>
        <begin position="308"/>
        <end position="337"/>
    </location>
</feature>
<feature type="compositionally biased region" description="Polar residues" evidence="13">
    <location>
        <begin position="190"/>
        <end position="200"/>
    </location>
</feature>
<feature type="domain" description="Tim44-like" evidence="14">
    <location>
        <begin position="396"/>
        <end position="550"/>
    </location>
</feature>
<evidence type="ECO:0000313" key="16">
    <source>
        <dbReference type="Proteomes" id="UP000664521"/>
    </source>
</evidence>
<dbReference type="Pfam" id="PF04280">
    <property type="entry name" value="Tim44"/>
    <property type="match status" value="1"/>
</dbReference>
<evidence type="ECO:0000256" key="12">
    <source>
        <dbReference type="ARBA" id="ARBA00074309"/>
    </source>
</evidence>
<evidence type="ECO:0000256" key="2">
    <source>
        <dbReference type="ARBA" id="ARBA00009597"/>
    </source>
</evidence>
<feature type="compositionally biased region" description="Basic and acidic residues" evidence="13">
    <location>
        <begin position="93"/>
        <end position="105"/>
    </location>
</feature>
<evidence type="ECO:0000256" key="9">
    <source>
        <dbReference type="ARBA" id="ARBA00023010"/>
    </source>
</evidence>
<evidence type="ECO:0000256" key="3">
    <source>
        <dbReference type="ARBA" id="ARBA00022448"/>
    </source>
</evidence>
<gene>
    <name evidence="15" type="primary">TIM44</name>
    <name evidence="15" type="ORF">HETSPECPRED_009212</name>
</gene>
<keyword evidence="3" id="KW-0813">Transport</keyword>
<feature type="region of interest" description="Disordered" evidence="13">
    <location>
        <begin position="73"/>
        <end position="202"/>
    </location>
</feature>
<keyword evidence="9" id="KW-0811">Translocation</keyword>
<comment type="similarity">
    <text evidence="2">Belongs to the Tim44 family.</text>
</comment>
<evidence type="ECO:0000256" key="13">
    <source>
        <dbReference type="SAM" id="MobiDB-lite"/>
    </source>
</evidence>
<protein>
    <recommendedName>
        <fullName evidence="12">Mitochondrial import inner membrane translocase subunit TIM44</fullName>
    </recommendedName>
</protein>
<evidence type="ECO:0000259" key="14">
    <source>
        <dbReference type="SMART" id="SM00978"/>
    </source>
</evidence>
<dbReference type="InterPro" id="IPR039544">
    <property type="entry name" value="Tim44-like"/>
</dbReference>
<comment type="caution">
    <text evidence="15">The sequence shown here is derived from an EMBL/GenBank/DDBJ whole genome shotgun (WGS) entry which is preliminary data.</text>
</comment>
<keyword evidence="8" id="KW-0809">Transit peptide</keyword>
<evidence type="ECO:0000256" key="5">
    <source>
        <dbReference type="ARBA" id="ARBA00022792"/>
    </source>
</evidence>
<keyword evidence="5" id="KW-0999">Mitochondrion inner membrane</keyword>
<evidence type="ECO:0000256" key="11">
    <source>
        <dbReference type="ARBA" id="ARBA00023136"/>
    </source>
</evidence>
<organism evidence="15 16">
    <name type="scientific">Heterodermia speciosa</name>
    <dbReference type="NCBI Taxonomy" id="116794"/>
    <lineage>
        <taxon>Eukaryota</taxon>
        <taxon>Fungi</taxon>
        <taxon>Dikarya</taxon>
        <taxon>Ascomycota</taxon>
        <taxon>Pezizomycotina</taxon>
        <taxon>Lecanoromycetes</taxon>
        <taxon>OSLEUM clade</taxon>
        <taxon>Lecanoromycetidae</taxon>
        <taxon>Caliciales</taxon>
        <taxon>Physciaceae</taxon>
        <taxon>Heterodermia</taxon>
    </lineage>
</organism>
<comment type="subcellular location">
    <subcellularLocation>
        <location evidence="1">Mitochondrion inner membrane</location>
        <topology evidence="1">Peripheral membrane protein</topology>
    </subcellularLocation>
</comment>
<accession>A0A8H3G0K4</accession>
<evidence type="ECO:0000313" key="15">
    <source>
        <dbReference type="EMBL" id="CAF9934384.1"/>
    </source>
</evidence>
<feature type="compositionally biased region" description="Polar residues" evidence="13">
    <location>
        <begin position="73"/>
        <end position="92"/>
    </location>
</feature>
<feature type="compositionally biased region" description="Polar residues" evidence="13">
    <location>
        <begin position="108"/>
        <end position="126"/>
    </location>
</feature>
<evidence type="ECO:0000256" key="7">
    <source>
        <dbReference type="ARBA" id="ARBA00022927"/>
    </source>
</evidence>
<dbReference type="AlphaFoldDB" id="A0A8H3G0K4"/>
<dbReference type="GO" id="GO:0051087">
    <property type="term" value="F:protein-folding chaperone binding"/>
    <property type="evidence" value="ECO:0007669"/>
    <property type="project" value="TreeGrafter"/>
</dbReference>
<dbReference type="SMART" id="SM00978">
    <property type="entry name" value="Tim44"/>
    <property type="match status" value="1"/>
</dbReference>
<evidence type="ECO:0000256" key="10">
    <source>
        <dbReference type="ARBA" id="ARBA00023128"/>
    </source>
</evidence>
<sequence>MRRQLRSLPTSGARVANPIRCFSSASSPYGRTAPYRRIHHELHKPSPSLSPAVSNAAHLLTLRSPFCPLSALPTSPSSRSFAASALKSQQQPQKEDVRDPPREGGAENVSSDGFSGNTSNTTKNETGPSGSSSDSDPGNQDKAKDESKEEEKKQKTPKPPPPPHGDKSPWQVFTETLQSEFKASKEWNESTKALGSFTENESVKRARAAYSSASSAATSTTSSALKGTGKALGQGAAWTWDSSVVKGVRTGVNATGRGIEKVTRPVRETQVYKTAVGGVKDVIDDGSSSRYGGWVEKEERRKQRELRELNEASGTVSGQPGAKAEKMEEDPNAGTNVTLHRDSRFRESWNTFRDSSPLMQRLFTLRSNYHESENPLISTARSITDRVAGFFAENESAFVIKRFREMDPSFQVEPFLREMREYILPEVLDAYVKGDTDTLRLWLSAAQFQVYAALAQQYTTAGLKSDGRILDIRHVDIQQARLLEPGEIPIFIITCRTQEVHVYRNVKTNELAAGMEDRVQLVTYAIGVTRIPEDVHNPDTRGWRLIELQKSARDYW</sequence>
<dbReference type="SUPFAM" id="SSF54427">
    <property type="entry name" value="NTF2-like"/>
    <property type="match status" value="1"/>
</dbReference>
<keyword evidence="4" id="KW-0547">Nucleotide-binding</keyword>
<dbReference type="EMBL" id="CAJPDS010000074">
    <property type="protein sequence ID" value="CAF9934384.1"/>
    <property type="molecule type" value="Genomic_DNA"/>
</dbReference>
<dbReference type="GO" id="GO:0005743">
    <property type="term" value="C:mitochondrial inner membrane"/>
    <property type="evidence" value="ECO:0007669"/>
    <property type="project" value="UniProtKB-SubCell"/>
</dbReference>
<keyword evidence="10" id="KW-0496">Mitochondrion</keyword>
<evidence type="ECO:0000256" key="4">
    <source>
        <dbReference type="ARBA" id="ARBA00022741"/>
    </source>
</evidence>
<reference evidence="15" key="1">
    <citation type="submission" date="2021-03" db="EMBL/GenBank/DDBJ databases">
        <authorList>
            <person name="Tagirdzhanova G."/>
        </authorList>
    </citation>
    <scope>NUCLEOTIDE SEQUENCE</scope>
</reference>
<dbReference type="OrthoDB" id="10265990at2759"/>
<keyword evidence="16" id="KW-1185">Reference proteome</keyword>
<name>A0A8H3G0K4_9LECA</name>
<evidence type="ECO:0000256" key="6">
    <source>
        <dbReference type="ARBA" id="ARBA00022840"/>
    </source>
</evidence>
<dbReference type="InterPro" id="IPR032710">
    <property type="entry name" value="NTF2-like_dom_sf"/>
</dbReference>